<name>A0A9P7C3S1_9FUNG</name>
<evidence type="ECO:0000313" key="2">
    <source>
        <dbReference type="Proteomes" id="UP000740926"/>
    </source>
</evidence>
<proteinExistence type="predicted"/>
<dbReference type="Proteomes" id="UP000740926">
    <property type="component" value="Unassembled WGS sequence"/>
</dbReference>
<protein>
    <submittedName>
        <fullName evidence="1">Uncharacterized protein</fullName>
    </submittedName>
</protein>
<sequence>MAVAADFLFIHVGQQEVLGLGIGIPRAGIQVAQVVGERTHIVIVVLCPPRQVLAAELAFSPGDGKGRSVGALALDRVFQRGTEFISVHQFCHDALQSSREGIPGWSSPAMKNIVYRLPFSTARAIPENHDQSLHKRGQTL</sequence>
<organism evidence="1 2">
    <name type="scientific">Rhizopus delemar</name>
    <dbReference type="NCBI Taxonomy" id="936053"/>
    <lineage>
        <taxon>Eukaryota</taxon>
        <taxon>Fungi</taxon>
        <taxon>Fungi incertae sedis</taxon>
        <taxon>Mucoromycota</taxon>
        <taxon>Mucoromycotina</taxon>
        <taxon>Mucoromycetes</taxon>
        <taxon>Mucorales</taxon>
        <taxon>Mucorineae</taxon>
        <taxon>Rhizopodaceae</taxon>
        <taxon>Rhizopus</taxon>
    </lineage>
</organism>
<dbReference type="AlphaFoldDB" id="A0A9P7C3S1"/>
<keyword evidence="2" id="KW-1185">Reference proteome</keyword>
<dbReference type="EMBL" id="JAANIU010009051">
    <property type="protein sequence ID" value="KAG1533812.1"/>
    <property type="molecule type" value="Genomic_DNA"/>
</dbReference>
<accession>A0A9P7C3S1</accession>
<reference evidence="1 2" key="1">
    <citation type="journal article" date="2020" name="Microb. Genom.">
        <title>Genetic diversity of clinical and environmental Mucorales isolates obtained from an investigation of mucormycosis cases among solid organ transplant recipients.</title>
        <authorList>
            <person name="Nguyen M.H."/>
            <person name="Kaul D."/>
            <person name="Muto C."/>
            <person name="Cheng S.J."/>
            <person name="Richter R.A."/>
            <person name="Bruno V.M."/>
            <person name="Liu G."/>
            <person name="Beyhan S."/>
            <person name="Sundermann A.J."/>
            <person name="Mounaud S."/>
            <person name="Pasculle A.W."/>
            <person name="Nierman W.C."/>
            <person name="Driscoll E."/>
            <person name="Cumbie R."/>
            <person name="Clancy C.J."/>
            <person name="Dupont C.L."/>
        </authorList>
    </citation>
    <scope>NUCLEOTIDE SEQUENCE [LARGE SCALE GENOMIC DNA]</scope>
    <source>
        <strain evidence="1 2">GL24</strain>
    </source>
</reference>
<comment type="caution">
    <text evidence="1">The sequence shown here is derived from an EMBL/GenBank/DDBJ whole genome shotgun (WGS) entry which is preliminary data.</text>
</comment>
<gene>
    <name evidence="1" type="ORF">G6F50_015744</name>
</gene>
<evidence type="ECO:0000313" key="1">
    <source>
        <dbReference type="EMBL" id="KAG1533812.1"/>
    </source>
</evidence>